<evidence type="ECO:0000313" key="2">
    <source>
        <dbReference type="Proteomes" id="UP000075324"/>
    </source>
</evidence>
<dbReference type="AlphaFoldDB" id="A0A150MAQ4"/>
<dbReference type="EMBL" id="LQYW01000188">
    <property type="protein sequence ID" value="KYD21516.1"/>
    <property type="molecule type" value="Genomic_DNA"/>
</dbReference>
<proteinExistence type="predicted"/>
<name>A0A150MAQ4_9BACL</name>
<gene>
    <name evidence="1" type="ORF">B4110_0359</name>
</gene>
<comment type="caution">
    <text evidence="1">The sequence shown here is derived from an EMBL/GenBank/DDBJ whole genome shotgun (WGS) entry which is preliminary data.</text>
</comment>
<dbReference type="Proteomes" id="UP000075324">
    <property type="component" value="Unassembled WGS sequence"/>
</dbReference>
<protein>
    <submittedName>
        <fullName evidence="1">Uncharacterized protein</fullName>
    </submittedName>
</protein>
<evidence type="ECO:0000313" key="1">
    <source>
        <dbReference type="EMBL" id="KYD21516.1"/>
    </source>
</evidence>
<accession>A0A150MAQ4</accession>
<sequence length="60" mass="7141">MGKGTREVKTNSLLPFYCFVQNDHVIKKKKALSKNKMHLISVRFLQVFYLSNKNLRRRSE</sequence>
<organism evidence="1 2">
    <name type="scientific">Parageobacillus toebii</name>
    <dbReference type="NCBI Taxonomy" id="153151"/>
    <lineage>
        <taxon>Bacteria</taxon>
        <taxon>Bacillati</taxon>
        <taxon>Bacillota</taxon>
        <taxon>Bacilli</taxon>
        <taxon>Bacillales</taxon>
        <taxon>Anoxybacillaceae</taxon>
        <taxon>Parageobacillus</taxon>
    </lineage>
</organism>
<reference evidence="1 2" key="1">
    <citation type="submission" date="2016-01" db="EMBL/GenBank/DDBJ databases">
        <title>Draft Genome Sequences of Seven Thermophilic Sporeformers Isolated from Foods.</title>
        <authorList>
            <person name="Berendsen E.M."/>
            <person name="Wells-Bennik M.H."/>
            <person name="Krawcyk A.O."/>
            <person name="De Jong A."/>
            <person name="Holsappel S."/>
            <person name="Eijlander R.T."/>
            <person name="Kuipers O.P."/>
        </authorList>
    </citation>
    <scope>NUCLEOTIDE SEQUENCE [LARGE SCALE GENOMIC DNA]</scope>
    <source>
        <strain evidence="1 2">B4110</strain>
    </source>
</reference>